<dbReference type="EMBL" id="CAJNNW010002820">
    <property type="protein sequence ID" value="CAE8644669.1"/>
    <property type="molecule type" value="Genomic_DNA"/>
</dbReference>
<evidence type="ECO:0000313" key="3">
    <source>
        <dbReference type="Proteomes" id="UP000626109"/>
    </source>
</evidence>
<comment type="caution">
    <text evidence="1">The sequence shown here is derived from an EMBL/GenBank/DDBJ whole genome shotgun (WGS) entry which is preliminary data.</text>
</comment>
<gene>
    <name evidence="1" type="ORF">PGLA2088_LOCUS3256</name>
    <name evidence="2" type="ORF">PGLA2088_LOCUS48870</name>
</gene>
<dbReference type="EMBL" id="CAJNNW010036799">
    <property type="protein sequence ID" value="CAE8737672.1"/>
    <property type="molecule type" value="Genomic_DNA"/>
</dbReference>
<protein>
    <submittedName>
        <fullName evidence="1">Uncharacterized protein</fullName>
    </submittedName>
</protein>
<reference evidence="1" key="1">
    <citation type="submission" date="2021-02" db="EMBL/GenBank/DDBJ databases">
        <authorList>
            <person name="Dougan E. K."/>
            <person name="Rhodes N."/>
            <person name="Thang M."/>
            <person name="Chan C."/>
        </authorList>
    </citation>
    <scope>NUCLEOTIDE SEQUENCE</scope>
</reference>
<evidence type="ECO:0000313" key="2">
    <source>
        <dbReference type="EMBL" id="CAE8737672.1"/>
    </source>
</evidence>
<evidence type="ECO:0000313" key="1">
    <source>
        <dbReference type="EMBL" id="CAE8644669.1"/>
    </source>
</evidence>
<sequence length="64" mass="7164">DSVTLAFYIATDTAEQREQTHDIFKKLLAASQKKLAAGQRTRLQWNDGSVCCLMDQKGALLYCV</sequence>
<feature type="non-terminal residue" evidence="1">
    <location>
        <position position="64"/>
    </location>
</feature>
<feature type="non-terminal residue" evidence="1">
    <location>
        <position position="1"/>
    </location>
</feature>
<organism evidence="1 3">
    <name type="scientific">Polarella glacialis</name>
    <name type="common">Dinoflagellate</name>
    <dbReference type="NCBI Taxonomy" id="89957"/>
    <lineage>
        <taxon>Eukaryota</taxon>
        <taxon>Sar</taxon>
        <taxon>Alveolata</taxon>
        <taxon>Dinophyceae</taxon>
        <taxon>Suessiales</taxon>
        <taxon>Suessiaceae</taxon>
        <taxon>Polarella</taxon>
    </lineage>
</organism>
<dbReference type="AlphaFoldDB" id="A0A813I3P0"/>
<dbReference type="Proteomes" id="UP000626109">
    <property type="component" value="Unassembled WGS sequence"/>
</dbReference>
<name>A0A813I3P0_POLGL</name>
<proteinExistence type="predicted"/>
<accession>A0A813I3P0</accession>